<sequence length="41" mass="4512">MAIARLITVPDQEFELPTEIQQPAGCQRKVASSHGITETMN</sequence>
<evidence type="ECO:0000313" key="2">
    <source>
        <dbReference type="Proteomes" id="UP000253606"/>
    </source>
</evidence>
<proteinExistence type="predicted"/>
<accession>A0A2Z5FWB7</accession>
<name>A0A2Z5FWB7_9BACT</name>
<keyword evidence="2" id="KW-1185">Reference proteome</keyword>
<organism evidence="1 2">
    <name type="scientific">Acidisarcina polymorpha</name>
    <dbReference type="NCBI Taxonomy" id="2211140"/>
    <lineage>
        <taxon>Bacteria</taxon>
        <taxon>Pseudomonadati</taxon>
        <taxon>Acidobacteriota</taxon>
        <taxon>Terriglobia</taxon>
        <taxon>Terriglobales</taxon>
        <taxon>Acidobacteriaceae</taxon>
        <taxon>Acidisarcina</taxon>
    </lineage>
</organism>
<evidence type="ECO:0000313" key="1">
    <source>
        <dbReference type="EMBL" id="AXC11183.1"/>
    </source>
</evidence>
<dbReference type="Proteomes" id="UP000253606">
    <property type="component" value="Chromosome"/>
</dbReference>
<reference evidence="1 2" key="1">
    <citation type="journal article" date="2018" name="Front. Microbiol.">
        <title>Hydrolytic Capabilities as a Key to Environmental Success: Chitinolytic and Cellulolytic Acidobacteria From Acidic Sub-arctic Soils and Boreal Peatlands.</title>
        <authorList>
            <person name="Belova S.E."/>
            <person name="Ravin N.V."/>
            <person name="Pankratov T.A."/>
            <person name="Rakitin A.L."/>
            <person name="Ivanova A.A."/>
            <person name="Beletsky A.V."/>
            <person name="Mardanov A.V."/>
            <person name="Sinninghe Damste J.S."/>
            <person name="Dedysh S.N."/>
        </authorList>
    </citation>
    <scope>NUCLEOTIDE SEQUENCE [LARGE SCALE GENOMIC DNA]</scope>
    <source>
        <strain evidence="1 2">SBC82</strain>
    </source>
</reference>
<dbReference type="KEGG" id="abas:ACPOL_1843"/>
<protein>
    <submittedName>
        <fullName evidence="1">Uncharacterized protein</fullName>
    </submittedName>
</protein>
<dbReference type="EMBL" id="CP030840">
    <property type="protein sequence ID" value="AXC11183.1"/>
    <property type="molecule type" value="Genomic_DNA"/>
</dbReference>
<dbReference type="AlphaFoldDB" id="A0A2Z5FWB7"/>
<gene>
    <name evidence="1" type="ORF">ACPOL_1843</name>
</gene>